<evidence type="ECO:0000256" key="3">
    <source>
        <dbReference type="ARBA" id="ARBA00023125"/>
    </source>
</evidence>
<organism evidence="6 7">
    <name type="scientific">Companilactobacillus huachuanensis</name>
    <dbReference type="NCBI Taxonomy" id="2559914"/>
    <lineage>
        <taxon>Bacteria</taxon>
        <taxon>Bacillati</taxon>
        <taxon>Bacillota</taxon>
        <taxon>Bacilli</taxon>
        <taxon>Lactobacillales</taxon>
        <taxon>Lactobacillaceae</taxon>
        <taxon>Companilactobacillus</taxon>
    </lineage>
</organism>
<protein>
    <submittedName>
        <fullName evidence="6">LacI family DNA-binding transcriptional regulator</fullName>
    </submittedName>
</protein>
<feature type="domain" description="HTH lacI-type" evidence="5">
    <location>
        <begin position="3"/>
        <end position="47"/>
    </location>
</feature>
<comment type="caution">
    <text evidence="6">The sequence shown here is derived from an EMBL/GenBank/DDBJ whole genome shotgun (WGS) entry which is preliminary data.</text>
</comment>
<keyword evidence="2" id="KW-0805">Transcription regulation</keyword>
<dbReference type="InterPro" id="IPR010982">
    <property type="entry name" value="Lambda_DNA-bd_dom_sf"/>
</dbReference>
<dbReference type="Gene3D" id="3.40.50.2300">
    <property type="match status" value="2"/>
</dbReference>
<dbReference type="SUPFAM" id="SSF47413">
    <property type="entry name" value="lambda repressor-like DNA-binding domains"/>
    <property type="match status" value="1"/>
</dbReference>
<dbReference type="RefSeq" id="WP_137612048.1">
    <property type="nucleotide sequence ID" value="NZ_BJDF01000017.1"/>
</dbReference>
<dbReference type="InterPro" id="IPR028082">
    <property type="entry name" value="Peripla_BP_I"/>
</dbReference>
<dbReference type="Pfam" id="PF00356">
    <property type="entry name" value="LacI"/>
    <property type="match status" value="1"/>
</dbReference>
<proteinExistence type="predicted"/>
<gene>
    <name evidence="6" type="ORF">ACFQAV_12730</name>
</gene>
<reference evidence="7" key="1">
    <citation type="journal article" date="2019" name="Int. J. Syst. Evol. Microbiol.">
        <title>The Global Catalogue of Microorganisms (GCM) 10K type strain sequencing project: providing services to taxonomists for standard genome sequencing and annotation.</title>
        <authorList>
            <consortium name="The Broad Institute Genomics Platform"/>
            <consortium name="The Broad Institute Genome Sequencing Center for Infectious Disease"/>
            <person name="Wu L."/>
            <person name="Ma J."/>
        </authorList>
    </citation>
    <scope>NUCLEOTIDE SEQUENCE [LARGE SCALE GENOMIC DNA]</scope>
    <source>
        <strain evidence="7">CCM 8927</strain>
    </source>
</reference>
<dbReference type="Pfam" id="PF13377">
    <property type="entry name" value="Peripla_BP_3"/>
    <property type="match status" value="1"/>
</dbReference>
<evidence type="ECO:0000313" key="7">
    <source>
        <dbReference type="Proteomes" id="UP001596288"/>
    </source>
</evidence>
<dbReference type="GO" id="GO:0003677">
    <property type="term" value="F:DNA binding"/>
    <property type="evidence" value="ECO:0007669"/>
    <property type="project" value="UniProtKB-KW"/>
</dbReference>
<dbReference type="InterPro" id="IPR046335">
    <property type="entry name" value="LacI/GalR-like_sensor"/>
</dbReference>
<dbReference type="PANTHER" id="PTHR30146">
    <property type="entry name" value="LACI-RELATED TRANSCRIPTIONAL REPRESSOR"/>
    <property type="match status" value="1"/>
</dbReference>
<dbReference type="PANTHER" id="PTHR30146:SF148">
    <property type="entry name" value="HTH-TYPE TRANSCRIPTIONAL REPRESSOR PURR-RELATED"/>
    <property type="match status" value="1"/>
</dbReference>
<dbReference type="SMART" id="SM00354">
    <property type="entry name" value="HTH_LACI"/>
    <property type="match status" value="1"/>
</dbReference>
<dbReference type="InterPro" id="IPR000843">
    <property type="entry name" value="HTH_LacI"/>
</dbReference>
<dbReference type="CDD" id="cd01392">
    <property type="entry name" value="HTH_LacI"/>
    <property type="match status" value="1"/>
</dbReference>
<keyword evidence="4" id="KW-0804">Transcription</keyword>
<evidence type="ECO:0000256" key="1">
    <source>
        <dbReference type="ARBA" id="ARBA00022491"/>
    </source>
</evidence>
<dbReference type="Gene3D" id="1.10.260.40">
    <property type="entry name" value="lambda repressor-like DNA-binding domains"/>
    <property type="match status" value="1"/>
</dbReference>
<dbReference type="Proteomes" id="UP001596288">
    <property type="component" value="Unassembled WGS sequence"/>
</dbReference>
<name>A0ABW1RQG2_9LACO</name>
<evidence type="ECO:0000313" key="6">
    <source>
        <dbReference type="EMBL" id="MFC6177675.1"/>
    </source>
</evidence>
<evidence type="ECO:0000256" key="2">
    <source>
        <dbReference type="ARBA" id="ARBA00023015"/>
    </source>
</evidence>
<keyword evidence="3 6" id="KW-0238">DNA-binding</keyword>
<dbReference type="PROSITE" id="PS50932">
    <property type="entry name" value="HTH_LACI_2"/>
    <property type="match status" value="1"/>
</dbReference>
<evidence type="ECO:0000259" key="5">
    <source>
        <dbReference type="PROSITE" id="PS50932"/>
    </source>
</evidence>
<dbReference type="EMBL" id="JBHSSF010000041">
    <property type="protein sequence ID" value="MFC6177675.1"/>
    <property type="molecule type" value="Genomic_DNA"/>
</dbReference>
<keyword evidence="1" id="KW-0678">Repressor</keyword>
<evidence type="ECO:0000256" key="4">
    <source>
        <dbReference type="ARBA" id="ARBA00023163"/>
    </source>
</evidence>
<sequence>MKITMQTIADRLGVSKNTVSQALRGKNTVSEQTKKDVLRTAERLGYKYESSTNNEPVVKGTRFALVASDLTLSLNSFFGVILNRIKEQILANNQELDLYSITSQEEEKLIIPSKLKGSDYDGIFILSYLSSSYLNELSTIKTPKILIDHHQPNLNIDSVLTANVDGTIESLYYLKKNNIQKIGFIGDNRRSPSYQERFTGFKLAMDALNLQTSPDWIINQLQEDQNSLFVALEKIKNPPEAWFCVNNGYALSLINFYQSHGKQIPQDIKVISFDDTDLSRLTNPGMTVMATNLKEMGTTAYELLQYRIIHPHSDIRQISLKPHLIMRGTV</sequence>
<keyword evidence="7" id="KW-1185">Reference proteome</keyword>
<accession>A0ABW1RQG2</accession>
<dbReference type="SUPFAM" id="SSF53822">
    <property type="entry name" value="Periplasmic binding protein-like I"/>
    <property type="match status" value="1"/>
</dbReference>